<evidence type="ECO:0000313" key="2">
    <source>
        <dbReference type="EMBL" id="GIJ62979.1"/>
    </source>
</evidence>
<dbReference type="Proteomes" id="UP000612585">
    <property type="component" value="Unassembled WGS sequence"/>
</dbReference>
<comment type="caution">
    <text evidence="2">The sequence shown here is derived from an EMBL/GenBank/DDBJ whole genome shotgun (WGS) entry which is preliminary data.</text>
</comment>
<protein>
    <submittedName>
        <fullName evidence="2">Uncharacterized protein</fullName>
    </submittedName>
</protein>
<organism evidence="2 3">
    <name type="scientific">Virgisporangium aurantiacum</name>
    <dbReference type="NCBI Taxonomy" id="175570"/>
    <lineage>
        <taxon>Bacteria</taxon>
        <taxon>Bacillati</taxon>
        <taxon>Actinomycetota</taxon>
        <taxon>Actinomycetes</taxon>
        <taxon>Micromonosporales</taxon>
        <taxon>Micromonosporaceae</taxon>
        <taxon>Virgisporangium</taxon>
    </lineage>
</organism>
<gene>
    <name evidence="2" type="ORF">Vau01_104950</name>
</gene>
<feature type="compositionally biased region" description="Basic residues" evidence="1">
    <location>
        <begin position="131"/>
        <end position="140"/>
    </location>
</feature>
<keyword evidence="3" id="KW-1185">Reference proteome</keyword>
<reference evidence="2" key="1">
    <citation type="submission" date="2021-01" db="EMBL/GenBank/DDBJ databases">
        <title>Whole genome shotgun sequence of Virgisporangium aurantiacum NBRC 16421.</title>
        <authorList>
            <person name="Komaki H."/>
            <person name="Tamura T."/>
        </authorList>
    </citation>
    <scope>NUCLEOTIDE SEQUENCE</scope>
    <source>
        <strain evidence="2">NBRC 16421</strain>
    </source>
</reference>
<dbReference type="EMBL" id="BOPG01000085">
    <property type="protein sequence ID" value="GIJ62979.1"/>
    <property type="molecule type" value="Genomic_DNA"/>
</dbReference>
<dbReference type="AlphaFoldDB" id="A0A8J4E691"/>
<proteinExistence type="predicted"/>
<accession>A0A8J4E691</accession>
<evidence type="ECO:0000313" key="3">
    <source>
        <dbReference type="Proteomes" id="UP000612585"/>
    </source>
</evidence>
<name>A0A8J4E691_9ACTN</name>
<feature type="region of interest" description="Disordered" evidence="1">
    <location>
        <begin position="131"/>
        <end position="174"/>
    </location>
</feature>
<sequence length="209" mass="22734">MSVPEPPSLAADAYVTPITAEPRVGEYGVHAFGRAVASHLARALNTAVQPPTYRENRRDQRNLPKASTLALTVTGHDVPITIFDVPTQPPRRPTTVYAITLDGQPVPFETATTYDLDGQLARAVWVASRRRHHADRRHPTHATVDAASAPRTTSDVPTHAAATPSPPDNRPGQRTQTSALAYAAVRSGRNVRRRTAEGMRWPSLAPIHI</sequence>
<evidence type="ECO:0000256" key="1">
    <source>
        <dbReference type="SAM" id="MobiDB-lite"/>
    </source>
</evidence>